<dbReference type="EMBL" id="VSSQ01081343">
    <property type="protein sequence ID" value="MPN30285.1"/>
    <property type="molecule type" value="Genomic_DNA"/>
</dbReference>
<name>A0A645GU40_9ZZZZ</name>
<accession>A0A645GU40</accession>
<dbReference type="AlphaFoldDB" id="A0A645GU40"/>
<organism evidence="1">
    <name type="scientific">bioreactor metagenome</name>
    <dbReference type="NCBI Taxonomy" id="1076179"/>
    <lineage>
        <taxon>unclassified sequences</taxon>
        <taxon>metagenomes</taxon>
        <taxon>ecological metagenomes</taxon>
    </lineage>
</organism>
<proteinExistence type="predicted"/>
<gene>
    <name evidence="1" type="ORF">SDC9_177748</name>
</gene>
<reference evidence="1" key="1">
    <citation type="submission" date="2019-08" db="EMBL/GenBank/DDBJ databases">
        <authorList>
            <person name="Kucharzyk K."/>
            <person name="Murdoch R.W."/>
            <person name="Higgins S."/>
            <person name="Loffler F."/>
        </authorList>
    </citation>
    <scope>NUCLEOTIDE SEQUENCE</scope>
</reference>
<comment type="caution">
    <text evidence="1">The sequence shown here is derived from an EMBL/GenBank/DDBJ whole genome shotgun (WGS) entry which is preliminary data.</text>
</comment>
<sequence>MRIIGSGQLNDLLGDFHRLIRLGAVRIVNIQHDPNNLYAVFCKRIVYFSQLRHLRYAWVAERSPYVYHCKFRFAEYALINRIAIKVRRGKIAERNGIVILRRLGTVGLHI</sequence>
<protein>
    <submittedName>
        <fullName evidence="1">Uncharacterized protein</fullName>
    </submittedName>
</protein>
<evidence type="ECO:0000313" key="1">
    <source>
        <dbReference type="EMBL" id="MPN30285.1"/>
    </source>
</evidence>